<organism evidence="1 2">
    <name type="scientific">Syntrophorhabdus aromaticivorans</name>
    <dbReference type="NCBI Taxonomy" id="328301"/>
    <lineage>
        <taxon>Bacteria</taxon>
        <taxon>Pseudomonadati</taxon>
        <taxon>Thermodesulfobacteriota</taxon>
        <taxon>Syntrophorhabdia</taxon>
        <taxon>Syntrophorhabdales</taxon>
        <taxon>Syntrophorhabdaceae</taxon>
        <taxon>Syntrophorhabdus</taxon>
    </lineage>
</organism>
<evidence type="ECO:0000313" key="1">
    <source>
        <dbReference type="EMBL" id="NLW35055.1"/>
    </source>
</evidence>
<evidence type="ECO:0000313" key="2">
    <source>
        <dbReference type="Proteomes" id="UP000777265"/>
    </source>
</evidence>
<dbReference type="SUPFAM" id="SSF52540">
    <property type="entry name" value="P-loop containing nucleoside triphosphate hydrolases"/>
    <property type="match status" value="1"/>
</dbReference>
<reference evidence="1" key="2">
    <citation type="submission" date="2020-01" db="EMBL/GenBank/DDBJ databases">
        <authorList>
            <person name="Campanaro S."/>
        </authorList>
    </citation>
    <scope>NUCLEOTIDE SEQUENCE</scope>
    <source>
        <strain evidence="1">AS06rmzACSIP_7</strain>
    </source>
</reference>
<sequence>MNNPKLYIIAGPNGSGKTIFVRRFLPFYTDCINFVNADLIASGLSPFSPEIAAIKAGKLMLEEIDAFRKRHADFAFETTLSGKTYVKLLKEMKIGGYEIHIYFLWLRNVDLALKRVAERVAMGGHDVPAGTVRRRFERGLHNLFHLYRSFADSWTIFDNSELAPRVVAKETTGVLTVIDGKLFEEIKVKVDTA</sequence>
<name>A0A971M3M3_9BACT</name>
<protein>
    <submittedName>
        <fullName evidence="1">Zeta toxin family protein</fullName>
    </submittedName>
</protein>
<dbReference type="InterPro" id="IPR027417">
    <property type="entry name" value="P-loop_NTPase"/>
</dbReference>
<proteinExistence type="predicted"/>
<dbReference type="Gene3D" id="3.40.50.300">
    <property type="entry name" value="P-loop containing nucleotide triphosphate hydrolases"/>
    <property type="match status" value="1"/>
</dbReference>
<dbReference type="Proteomes" id="UP000777265">
    <property type="component" value="Unassembled WGS sequence"/>
</dbReference>
<dbReference type="PANTHER" id="PTHR39206:SF1">
    <property type="entry name" value="SLL8004 PROTEIN"/>
    <property type="match status" value="1"/>
</dbReference>
<accession>A0A971M3M3</accession>
<dbReference type="PANTHER" id="PTHR39206">
    <property type="entry name" value="SLL8004 PROTEIN"/>
    <property type="match status" value="1"/>
</dbReference>
<comment type="caution">
    <text evidence="1">The sequence shown here is derived from an EMBL/GenBank/DDBJ whole genome shotgun (WGS) entry which is preliminary data.</text>
</comment>
<gene>
    <name evidence="1" type="ORF">GXY80_06170</name>
</gene>
<dbReference type="AlphaFoldDB" id="A0A971M3M3"/>
<dbReference type="EMBL" id="JAAYEE010000102">
    <property type="protein sequence ID" value="NLW35055.1"/>
    <property type="molecule type" value="Genomic_DNA"/>
</dbReference>
<reference evidence="1" key="1">
    <citation type="journal article" date="2020" name="Biotechnol. Biofuels">
        <title>New insights from the biogas microbiome by comprehensive genome-resolved metagenomics of nearly 1600 species originating from multiple anaerobic digesters.</title>
        <authorList>
            <person name="Campanaro S."/>
            <person name="Treu L."/>
            <person name="Rodriguez-R L.M."/>
            <person name="Kovalovszki A."/>
            <person name="Ziels R.M."/>
            <person name="Maus I."/>
            <person name="Zhu X."/>
            <person name="Kougias P.G."/>
            <person name="Basile A."/>
            <person name="Luo G."/>
            <person name="Schluter A."/>
            <person name="Konstantinidis K.T."/>
            <person name="Angelidaki I."/>
        </authorList>
    </citation>
    <scope>NUCLEOTIDE SEQUENCE</scope>
    <source>
        <strain evidence="1">AS06rmzACSIP_7</strain>
    </source>
</reference>